<reference evidence="1 2" key="1">
    <citation type="submission" date="2024-01" db="EMBL/GenBank/DDBJ databases">
        <title>Genome assemblies of Stephania.</title>
        <authorList>
            <person name="Yang L."/>
        </authorList>
    </citation>
    <scope>NUCLEOTIDE SEQUENCE [LARGE SCALE GENOMIC DNA]</scope>
    <source>
        <strain evidence="1">QJT</strain>
        <tissue evidence="1">Leaf</tissue>
    </source>
</reference>
<organism evidence="1 2">
    <name type="scientific">Stephania japonica</name>
    <dbReference type="NCBI Taxonomy" id="461633"/>
    <lineage>
        <taxon>Eukaryota</taxon>
        <taxon>Viridiplantae</taxon>
        <taxon>Streptophyta</taxon>
        <taxon>Embryophyta</taxon>
        <taxon>Tracheophyta</taxon>
        <taxon>Spermatophyta</taxon>
        <taxon>Magnoliopsida</taxon>
        <taxon>Ranunculales</taxon>
        <taxon>Menispermaceae</taxon>
        <taxon>Menispermoideae</taxon>
        <taxon>Cissampelideae</taxon>
        <taxon>Stephania</taxon>
    </lineage>
</organism>
<accession>A0AAP0K4S5</accession>
<evidence type="ECO:0000313" key="1">
    <source>
        <dbReference type="EMBL" id="KAK9145887.1"/>
    </source>
</evidence>
<dbReference type="Proteomes" id="UP001417504">
    <property type="component" value="Unassembled WGS sequence"/>
</dbReference>
<evidence type="ECO:0000313" key="2">
    <source>
        <dbReference type="Proteomes" id="UP001417504"/>
    </source>
</evidence>
<evidence type="ECO:0008006" key="3">
    <source>
        <dbReference type="Google" id="ProtNLM"/>
    </source>
</evidence>
<keyword evidence="2" id="KW-1185">Reference proteome</keyword>
<sequence>MATALRRALGFFFSSFEFLYFRYLSEQNSSRRRNNKSKMPRGRHLALQTVELQVRMCCTGCERVVRNAILKLRGT</sequence>
<gene>
    <name evidence="1" type="ORF">Sjap_005790</name>
</gene>
<dbReference type="AlphaFoldDB" id="A0AAP0K4S5"/>
<protein>
    <recommendedName>
        <fullName evidence="3">HMA domain-containing protein</fullName>
    </recommendedName>
</protein>
<comment type="caution">
    <text evidence="1">The sequence shown here is derived from an EMBL/GenBank/DDBJ whole genome shotgun (WGS) entry which is preliminary data.</text>
</comment>
<name>A0AAP0K4S5_9MAGN</name>
<dbReference type="EMBL" id="JBBNAE010000002">
    <property type="protein sequence ID" value="KAK9145887.1"/>
    <property type="molecule type" value="Genomic_DNA"/>
</dbReference>
<proteinExistence type="predicted"/>